<reference evidence="2 3" key="1">
    <citation type="submission" date="2018-07" db="EMBL/GenBank/DDBJ databases">
        <title>Genomic Encyclopedia of Type Strains, Phase III (KMG-III): the genomes of soil and plant-associated and newly described type strains.</title>
        <authorList>
            <person name="Whitman W."/>
        </authorList>
    </citation>
    <scope>NUCLEOTIDE SEQUENCE [LARGE SCALE GENOMIC DNA]</scope>
    <source>
        <strain evidence="2 3">CECT 7506</strain>
    </source>
</reference>
<feature type="transmembrane region" description="Helical" evidence="1">
    <location>
        <begin position="48"/>
        <end position="67"/>
    </location>
</feature>
<evidence type="ECO:0000313" key="3">
    <source>
        <dbReference type="Proteomes" id="UP000252415"/>
    </source>
</evidence>
<feature type="transmembrane region" description="Helical" evidence="1">
    <location>
        <begin position="15"/>
        <end position="36"/>
    </location>
</feature>
<dbReference type="RefSeq" id="WP_114384154.1">
    <property type="nucleotide sequence ID" value="NZ_QPJD01000030.1"/>
</dbReference>
<proteinExistence type="predicted"/>
<dbReference type="Proteomes" id="UP000252415">
    <property type="component" value="Unassembled WGS sequence"/>
</dbReference>
<dbReference type="AlphaFoldDB" id="A0A368VHL3"/>
<comment type="caution">
    <text evidence="2">The sequence shown here is derived from an EMBL/GenBank/DDBJ whole genome shotgun (WGS) entry which is preliminary data.</text>
</comment>
<keyword evidence="3" id="KW-1185">Reference proteome</keyword>
<keyword evidence="1" id="KW-1133">Transmembrane helix</keyword>
<protein>
    <submittedName>
        <fullName evidence="2">Uncharacterized protein</fullName>
    </submittedName>
</protein>
<evidence type="ECO:0000256" key="1">
    <source>
        <dbReference type="SAM" id="Phobius"/>
    </source>
</evidence>
<keyword evidence="1" id="KW-0472">Membrane</keyword>
<gene>
    <name evidence="2" type="ORF">DFP97_13021</name>
</gene>
<evidence type="ECO:0000313" key="2">
    <source>
        <dbReference type="EMBL" id="RCW40642.1"/>
    </source>
</evidence>
<keyword evidence="1" id="KW-0812">Transmembrane</keyword>
<dbReference type="EMBL" id="QPJD01000030">
    <property type="protein sequence ID" value="RCW40642.1"/>
    <property type="molecule type" value="Genomic_DNA"/>
</dbReference>
<organism evidence="2 3">
    <name type="scientific">Paenibacillus prosopidis</name>
    <dbReference type="NCBI Taxonomy" id="630520"/>
    <lineage>
        <taxon>Bacteria</taxon>
        <taxon>Bacillati</taxon>
        <taxon>Bacillota</taxon>
        <taxon>Bacilli</taxon>
        <taxon>Bacillales</taxon>
        <taxon>Paenibacillaceae</taxon>
        <taxon>Paenibacillus</taxon>
    </lineage>
</organism>
<accession>A0A368VHL3</accession>
<sequence length="101" mass="11417">MLSEGSENNFEFSQLFSQLAVSPLFILMIVASIVYLRILRKDKGFWTNFGRVAAVVYIVIYLIDFILDSCTTDSDSSMLKRVPRGSPANLQDSLIISRIHL</sequence>
<name>A0A368VHL3_9BACL</name>